<dbReference type="EMBL" id="MKIP01000030">
    <property type="protein sequence ID" value="OLP61804.1"/>
    <property type="molecule type" value="Genomic_DNA"/>
</dbReference>
<dbReference type="SMART" id="SM00138">
    <property type="entry name" value="MeTrc"/>
    <property type="match status" value="1"/>
</dbReference>
<dbReference type="Gene3D" id="1.10.155.10">
    <property type="entry name" value="Chemotaxis receptor methyltransferase CheR, N-terminal domain"/>
    <property type="match status" value="1"/>
</dbReference>
<dbReference type="PRINTS" id="PR00996">
    <property type="entry name" value="CHERMTFRASE"/>
</dbReference>
<accession>A0A1Q9B1D8</accession>
<dbReference type="InterPro" id="IPR022641">
    <property type="entry name" value="CheR_N"/>
</dbReference>
<feature type="binding site" evidence="6">
    <location>
        <position position="152"/>
    </location>
    <ligand>
        <name>S-adenosyl-L-methionine</name>
        <dbReference type="ChEBI" id="CHEBI:59789"/>
    </ligand>
</feature>
<evidence type="ECO:0000313" key="9">
    <source>
        <dbReference type="Proteomes" id="UP000186364"/>
    </source>
</evidence>
<dbReference type="AlphaFoldDB" id="A0A1Q9B1D8"/>
<name>A0A1Q9B1D8_9HYPH</name>
<dbReference type="InterPro" id="IPR029063">
    <property type="entry name" value="SAM-dependent_MTases_sf"/>
</dbReference>
<dbReference type="PROSITE" id="PS50123">
    <property type="entry name" value="CHER"/>
    <property type="match status" value="1"/>
</dbReference>
<evidence type="ECO:0000313" key="8">
    <source>
        <dbReference type="EMBL" id="OLP61804.1"/>
    </source>
</evidence>
<feature type="binding site" evidence="6">
    <location>
        <begin position="226"/>
        <end position="227"/>
    </location>
    <ligand>
        <name>S-adenosyl-L-methionine</name>
        <dbReference type="ChEBI" id="CHEBI:59789"/>
    </ligand>
</feature>
<reference evidence="8 9" key="1">
    <citation type="submission" date="2016-09" db="EMBL/GenBank/DDBJ databases">
        <title>Rhizobium sp. nov., a novel species isolated from the rice rhizosphere.</title>
        <authorList>
            <person name="Zhao J."/>
            <person name="Zhang X."/>
        </authorList>
    </citation>
    <scope>NUCLEOTIDE SEQUENCE [LARGE SCALE GENOMIC DNA]</scope>
    <source>
        <strain evidence="8 9">1.7048</strain>
    </source>
</reference>
<dbReference type="PANTHER" id="PTHR24422:SF10">
    <property type="entry name" value="CHEMOTAXIS PROTEIN METHYLTRANSFERASE 2"/>
    <property type="match status" value="1"/>
</dbReference>
<dbReference type="Proteomes" id="UP000186364">
    <property type="component" value="Unassembled WGS sequence"/>
</dbReference>
<comment type="function">
    <text evidence="5">Methylation of the membrane-bound methyl-accepting chemotaxis proteins (MCP) to form gamma-glutamyl methyl ester residues in MCP.</text>
</comment>
<evidence type="ECO:0000256" key="3">
    <source>
        <dbReference type="ARBA" id="ARBA00022679"/>
    </source>
</evidence>
<sequence>MTASTTLTTPVITEQDFARFAEYFYRRTGILFEANKRYFVDKRLIDRINATQSGDFASYFRMLRLHPSGTETQILTNMMTVNETYFFREAYQFDCLTQHVLDEVLAYKQPGDPIRIWCMPCSTGEEAYSIAIHLMECWPKIDRYDVELLASDIDTAVLDSARNGIYSPRSVQGVTPARLSRYFQRLRNGNWQISEDLRHSVDFVRANLNKPEDLWRFSRIDVVFCRNLLIYFDDMSRRAAAQAFFQAMSPGAFICLGHSESMSRISGLFKVRKFGSTIVYQKPLFGETA</sequence>
<keyword evidence="2 5" id="KW-0489">Methyltransferase</keyword>
<dbReference type="Gene3D" id="3.40.50.150">
    <property type="entry name" value="Vaccinia Virus protein VP39"/>
    <property type="match status" value="1"/>
</dbReference>
<dbReference type="InterPro" id="IPR050903">
    <property type="entry name" value="Bact_Chemotaxis_MeTrfase"/>
</dbReference>
<keyword evidence="4 5" id="KW-0949">S-adenosyl-L-methionine</keyword>
<dbReference type="OrthoDB" id="9816309at2"/>
<evidence type="ECO:0000256" key="4">
    <source>
        <dbReference type="ARBA" id="ARBA00022691"/>
    </source>
</evidence>
<feature type="binding site" evidence="6">
    <location>
        <position position="82"/>
    </location>
    <ligand>
        <name>S-adenosyl-L-methionine</name>
        <dbReference type="ChEBI" id="CHEBI:59789"/>
    </ligand>
</feature>
<dbReference type="PIRSF" id="PIRSF000410">
    <property type="entry name" value="CheR"/>
    <property type="match status" value="1"/>
</dbReference>
<feature type="binding site" evidence="6">
    <location>
        <begin position="207"/>
        <end position="208"/>
    </location>
    <ligand>
        <name>S-adenosyl-L-methionine</name>
        <dbReference type="ChEBI" id="CHEBI:59789"/>
    </ligand>
</feature>
<proteinExistence type="predicted"/>
<dbReference type="GO" id="GO:0032259">
    <property type="term" value="P:methylation"/>
    <property type="evidence" value="ECO:0007669"/>
    <property type="project" value="UniProtKB-KW"/>
</dbReference>
<feature type="binding site" evidence="6">
    <location>
        <position position="126"/>
    </location>
    <ligand>
        <name>S-adenosyl-L-methionine</name>
        <dbReference type="ChEBI" id="CHEBI:59789"/>
    </ligand>
</feature>
<feature type="binding site" evidence="6">
    <location>
        <position position="88"/>
    </location>
    <ligand>
        <name>S-adenosyl-L-methionine</name>
        <dbReference type="ChEBI" id="CHEBI:59789"/>
    </ligand>
</feature>
<dbReference type="InterPro" id="IPR036804">
    <property type="entry name" value="CheR_N_sf"/>
</dbReference>
<comment type="caution">
    <text evidence="8">The sequence shown here is derived from an EMBL/GenBank/DDBJ whole genome shotgun (WGS) entry which is preliminary data.</text>
</comment>
<dbReference type="Pfam" id="PF03705">
    <property type="entry name" value="CheR_N"/>
    <property type="match status" value="1"/>
</dbReference>
<comment type="catalytic activity">
    <reaction evidence="1 5">
        <text>L-glutamyl-[protein] + S-adenosyl-L-methionine = [protein]-L-glutamate 5-O-methyl ester + S-adenosyl-L-homocysteine</text>
        <dbReference type="Rhea" id="RHEA:24452"/>
        <dbReference type="Rhea" id="RHEA-COMP:10208"/>
        <dbReference type="Rhea" id="RHEA-COMP:10311"/>
        <dbReference type="ChEBI" id="CHEBI:29973"/>
        <dbReference type="ChEBI" id="CHEBI:57856"/>
        <dbReference type="ChEBI" id="CHEBI:59789"/>
        <dbReference type="ChEBI" id="CHEBI:82795"/>
        <dbReference type="EC" id="2.1.1.80"/>
    </reaction>
</comment>
<feature type="binding site" evidence="6">
    <location>
        <position position="84"/>
    </location>
    <ligand>
        <name>S-adenosyl-L-methionine</name>
        <dbReference type="ChEBI" id="CHEBI:59789"/>
    </ligand>
</feature>
<dbReference type="SUPFAM" id="SSF53335">
    <property type="entry name" value="S-adenosyl-L-methionine-dependent methyltransferases"/>
    <property type="match status" value="1"/>
</dbReference>
<evidence type="ECO:0000256" key="5">
    <source>
        <dbReference type="PIRNR" id="PIRNR000410"/>
    </source>
</evidence>
<dbReference type="RefSeq" id="WP_075626107.1">
    <property type="nucleotide sequence ID" value="NZ_FOAM01000012.1"/>
</dbReference>
<feature type="domain" description="CheR-type methyltransferase" evidence="7">
    <location>
        <begin position="5"/>
        <end position="274"/>
    </location>
</feature>
<dbReference type="InterPro" id="IPR000780">
    <property type="entry name" value="CheR_MeTrfase"/>
</dbReference>
<dbReference type="PANTHER" id="PTHR24422">
    <property type="entry name" value="CHEMOTAXIS PROTEIN METHYLTRANSFERASE"/>
    <property type="match status" value="1"/>
</dbReference>
<organism evidence="8 9">
    <name type="scientific">Xaviernesmea oryzae</name>
    <dbReference type="NCBI Taxonomy" id="464029"/>
    <lineage>
        <taxon>Bacteria</taxon>
        <taxon>Pseudomonadati</taxon>
        <taxon>Pseudomonadota</taxon>
        <taxon>Alphaproteobacteria</taxon>
        <taxon>Hyphomicrobiales</taxon>
        <taxon>Rhizobiaceae</taxon>
        <taxon>Rhizobium/Agrobacterium group</taxon>
        <taxon>Xaviernesmea</taxon>
    </lineage>
</organism>
<evidence type="ECO:0000256" key="6">
    <source>
        <dbReference type="PIRSR" id="PIRSR000410-1"/>
    </source>
</evidence>
<evidence type="ECO:0000256" key="1">
    <source>
        <dbReference type="ARBA" id="ARBA00001541"/>
    </source>
</evidence>
<evidence type="ECO:0000259" key="7">
    <source>
        <dbReference type="PROSITE" id="PS50123"/>
    </source>
</evidence>
<dbReference type="EC" id="2.1.1.80" evidence="5"/>
<dbReference type="Pfam" id="PF01739">
    <property type="entry name" value="CheR"/>
    <property type="match status" value="1"/>
</dbReference>
<dbReference type="SUPFAM" id="SSF47757">
    <property type="entry name" value="Chemotaxis receptor methyltransferase CheR, N-terminal domain"/>
    <property type="match status" value="1"/>
</dbReference>
<evidence type="ECO:0000256" key="2">
    <source>
        <dbReference type="ARBA" id="ARBA00022603"/>
    </source>
</evidence>
<keyword evidence="3 5" id="KW-0808">Transferase</keyword>
<keyword evidence="9" id="KW-1185">Reference proteome</keyword>
<dbReference type="InterPro" id="IPR022642">
    <property type="entry name" value="CheR_C"/>
</dbReference>
<protein>
    <recommendedName>
        <fullName evidence="5">Chemotaxis protein methyltransferase</fullName>
        <ecNumber evidence="5">2.1.1.80</ecNumber>
    </recommendedName>
</protein>
<gene>
    <name evidence="8" type="ORF">BJF93_19105</name>
</gene>
<dbReference type="InterPro" id="IPR026024">
    <property type="entry name" value="Chemotaxis_MeTrfase_CheR"/>
</dbReference>
<dbReference type="GO" id="GO:0008983">
    <property type="term" value="F:protein-glutamate O-methyltransferase activity"/>
    <property type="evidence" value="ECO:0007669"/>
    <property type="project" value="UniProtKB-EC"/>
</dbReference>